<reference evidence="7 8" key="1">
    <citation type="journal article" date="2018" name="Nat. Genet.">
        <title>The Rosa genome provides new insights in the design of modern roses.</title>
        <authorList>
            <person name="Bendahmane M."/>
        </authorList>
    </citation>
    <scope>NUCLEOTIDE SEQUENCE [LARGE SCALE GENOMIC DNA]</scope>
    <source>
        <strain evidence="8">cv. Old Blush</strain>
    </source>
</reference>
<dbReference type="GO" id="GO:0030777">
    <property type="term" value="F:(S)-scoulerine 9-O-methyltransferase activity"/>
    <property type="evidence" value="ECO:0007669"/>
    <property type="project" value="UniProtKB-EC"/>
</dbReference>
<evidence type="ECO:0000313" key="8">
    <source>
        <dbReference type="Proteomes" id="UP000238479"/>
    </source>
</evidence>
<dbReference type="STRING" id="74649.A0A2P6PEX7"/>
<dbReference type="SUPFAM" id="SSF53335">
    <property type="entry name" value="S-adenosyl-L-methionine-dependent methyltransferases"/>
    <property type="match status" value="1"/>
</dbReference>
<feature type="domain" description="O-methyltransferase dimerisation" evidence="6">
    <location>
        <begin position="21"/>
        <end position="104"/>
    </location>
</feature>
<dbReference type="OrthoDB" id="1606438at2759"/>
<dbReference type="GO" id="GO:0008171">
    <property type="term" value="F:O-methyltransferase activity"/>
    <property type="evidence" value="ECO:0007669"/>
    <property type="project" value="InterPro"/>
</dbReference>
<dbReference type="InterPro" id="IPR036390">
    <property type="entry name" value="WH_DNA-bd_sf"/>
</dbReference>
<dbReference type="EC" id="2.1.1.117" evidence="7"/>
<dbReference type="PIRSF" id="PIRSF005739">
    <property type="entry name" value="O-mtase"/>
    <property type="match status" value="1"/>
</dbReference>
<keyword evidence="8" id="KW-1185">Reference proteome</keyword>
<dbReference type="Pfam" id="PF08100">
    <property type="entry name" value="Dimerisation"/>
    <property type="match status" value="1"/>
</dbReference>
<protein>
    <submittedName>
        <fullName evidence="7">Putative (S)-scoulerine 9-O-methyltransferase</fullName>
        <ecNumber evidence="7">2.1.1.117</ecNumber>
    </submittedName>
</protein>
<dbReference type="Gene3D" id="1.10.10.10">
    <property type="entry name" value="Winged helix-like DNA-binding domain superfamily/Winged helix DNA-binding domain"/>
    <property type="match status" value="1"/>
</dbReference>
<keyword evidence="3" id="KW-0949">S-adenosyl-L-methionine</keyword>
<dbReference type="InterPro" id="IPR016461">
    <property type="entry name" value="COMT-like"/>
</dbReference>
<comment type="caution">
    <text evidence="7">The sequence shown here is derived from an EMBL/GenBank/DDBJ whole genome shotgun (WGS) entry which is preliminary data.</text>
</comment>
<evidence type="ECO:0000259" key="5">
    <source>
        <dbReference type="Pfam" id="PF00891"/>
    </source>
</evidence>
<dbReference type="Gene3D" id="3.40.50.150">
    <property type="entry name" value="Vaccinia Virus protein VP39"/>
    <property type="match status" value="1"/>
</dbReference>
<dbReference type="PROSITE" id="PS51683">
    <property type="entry name" value="SAM_OMT_II"/>
    <property type="match status" value="1"/>
</dbReference>
<dbReference type="InterPro" id="IPR036388">
    <property type="entry name" value="WH-like_DNA-bd_sf"/>
</dbReference>
<accession>A0A2P6PEX7</accession>
<evidence type="ECO:0000256" key="3">
    <source>
        <dbReference type="ARBA" id="ARBA00022691"/>
    </source>
</evidence>
<feature type="active site" description="Proton acceptor" evidence="4">
    <location>
        <position position="268"/>
    </location>
</feature>
<dbReference type="Pfam" id="PF00891">
    <property type="entry name" value="Methyltransf_2"/>
    <property type="match status" value="1"/>
</dbReference>
<dbReference type="AlphaFoldDB" id="A0A2P6PEX7"/>
<evidence type="ECO:0000256" key="2">
    <source>
        <dbReference type="ARBA" id="ARBA00022679"/>
    </source>
</evidence>
<evidence type="ECO:0000256" key="4">
    <source>
        <dbReference type="PIRSR" id="PIRSR005739-1"/>
    </source>
</evidence>
<proteinExistence type="predicted"/>
<dbReference type="EMBL" id="PDCK01000045">
    <property type="protein sequence ID" value="PRQ20486.1"/>
    <property type="molecule type" value="Genomic_DNA"/>
</dbReference>
<organism evidence="7 8">
    <name type="scientific">Rosa chinensis</name>
    <name type="common">China rose</name>
    <dbReference type="NCBI Taxonomy" id="74649"/>
    <lineage>
        <taxon>Eukaryota</taxon>
        <taxon>Viridiplantae</taxon>
        <taxon>Streptophyta</taxon>
        <taxon>Embryophyta</taxon>
        <taxon>Tracheophyta</taxon>
        <taxon>Spermatophyta</taxon>
        <taxon>Magnoliopsida</taxon>
        <taxon>eudicotyledons</taxon>
        <taxon>Gunneridae</taxon>
        <taxon>Pentapetalae</taxon>
        <taxon>rosids</taxon>
        <taxon>fabids</taxon>
        <taxon>Rosales</taxon>
        <taxon>Rosaceae</taxon>
        <taxon>Rosoideae</taxon>
        <taxon>Rosoideae incertae sedis</taxon>
        <taxon>Rosa</taxon>
    </lineage>
</organism>
<evidence type="ECO:0000313" key="7">
    <source>
        <dbReference type="EMBL" id="PRQ20486.1"/>
    </source>
</evidence>
<evidence type="ECO:0000259" key="6">
    <source>
        <dbReference type="Pfam" id="PF08100"/>
    </source>
</evidence>
<sequence>MENQRISSKNYVSAWNLGGLVVTQMALKAAIELNVFNIIANSGPGAHVTSKEIVSQISTTNPNAAAENLKRILRVLSVHSLLSVSQRPSSSGKTVLEETYGLTKDTLCLVPNEDGVSLAPFIMLISDMTTVKSLSMLKETVLEPGSCPFNKAHGVSAYEYVSEKPELSQLFNKAMGQSSILDFEEVLNVYRGFEEVEELMDVGGGNGTTIAKVVSRYPHIHGINFDLPNVAAQGIAKYQADAGVKHVGGDMFELIPNAQSIMLKRVLHNWDDDVCKKILKRCWEALPENGKVIVVEFAIPEIVENTTDLKKIVTLDVIMMACHGSRERTTAEFDDLLKAVGFGETKIFPISHGCFVMELHKLKTY</sequence>
<dbReference type="InterPro" id="IPR012967">
    <property type="entry name" value="COMT_dimerisation"/>
</dbReference>
<name>A0A2P6PEX7_ROSCH</name>
<keyword evidence="2 7" id="KW-0808">Transferase</keyword>
<dbReference type="SUPFAM" id="SSF46785">
    <property type="entry name" value="Winged helix' DNA-binding domain"/>
    <property type="match status" value="1"/>
</dbReference>
<dbReference type="FunFam" id="1.10.10.10:FF:000357">
    <property type="entry name" value="Caffeic acid 3-O-methyltransferase"/>
    <property type="match status" value="1"/>
</dbReference>
<feature type="domain" description="O-methyltransferase C-terminal" evidence="5">
    <location>
        <begin position="136"/>
        <end position="342"/>
    </location>
</feature>
<dbReference type="Proteomes" id="UP000238479">
    <property type="component" value="Chromosome 7"/>
</dbReference>
<dbReference type="Gramene" id="PRQ20486">
    <property type="protein sequence ID" value="PRQ20486"/>
    <property type="gene ID" value="RchiOBHm_Chr7g0228691"/>
</dbReference>
<gene>
    <name evidence="7" type="ORF">RchiOBHm_Chr7g0228691</name>
</gene>
<keyword evidence="1 7" id="KW-0489">Methyltransferase</keyword>
<evidence type="ECO:0000256" key="1">
    <source>
        <dbReference type="ARBA" id="ARBA00022603"/>
    </source>
</evidence>
<dbReference type="GO" id="GO:0032259">
    <property type="term" value="P:methylation"/>
    <property type="evidence" value="ECO:0007669"/>
    <property type="project" value="UniProtKB-KW"/>
</dbReference>
<dbReference type="InterPro" id="IPR029063">
    <property type="entry name" value="SAM-dependent_MTases_sf"/>
</dbReference>
<dbReference type="OMA" id="NSHETIM"/>
<dbReference type="PANTHER" id="PTHR11746">
    <property type="entry name" value="O-METHYLTRANSFERASE"/>
    <property type="match status" value="1"/>
</dbReference>
<dbReference type="InterPro" id="IPR001077">
    <property type="entry name" value="COMT_C"/>
</dbReference>
<dbReference type="GO" id="GO:0046983">
    <property type="term" value="F:protein dimerization activity"/>
    <property type="evidence" value="ECO:0007669"/>
    <property type="project" value="InterPro"/>
</dbReference>